<feature type="compositionally biased region" description="Polar residues" evidence="1">
    <location>
        <begin position="752"/>
        <end position="762"/>
    </location>
</feature>
<organism evidence="3 4">
    <name type="scientific">Bos taurus</name>
    <name type="common">Bovine</name>
    <dbReference type="NCBI Taxonomy" id="9913"/>
    <lineage>
        <taxon>Eukaryota</taxon>
        <taxon>Metazoa</taxon>
        <taxon>Chordata</taxon>
        <taxon>Craniata</taxon>
        <taxon>Vertebrata</taxon>
        <taxon>Euteleostomi</taxon>
        <taxon>Mammalia</taxon>
        <taxon>Eutheria</taxon>
        <taxon>Laurasiatheria</taxon>
        <taxon>Artiodactyla</taxon>
        <taxon>Ruminantia</taxon>
        <taxon>Pecora</taxon>
        <taxon>Bovidae</taxon>
        <taxon>Bovinae</taxon>
        <taxon>Bos</taxon>
    </lineage>
</organism>
<evidence type="ECO:0000313" key="5">
    <source>
        <dbReference type="VGNC" id="VGNC:33604"/>
    </source>
</evidence>
<evidence type="ECO:0000313" key="3">
    <source>
        <dbReference type="Ensembl" id="ENSBTAP00000061064.2"/>
    </source>
</evidence>
<accession>A0A3Q1MYE3</accession>
<evidence type="ECO:0000256" key="1">
    <source>
        <dbReference type="SAM" id="MobiDB-lite"/>
    </source>
</evidence>
<dbReference type="Proteomes" id="UP000009136">
    <property type="component" value="Chromosome 15"/>
</dbReference>
<feature type="compositionally biased region" description="Low complexity" evidence="1">
    <location>
        <begin position="1348"/>
        <end position="1372"/>
    </location>
</feature>
<gene>
    <name evidence="3 5" type="primary">QSER1</name>
</gene>
<dbReference type="Bgee" id="ENSBTAG00000014399">
    <property type="expression patterns" value="Expressed in semen and 110 other cell types or tissues"/>
</dbReference>
<feature type="compositionally biased region" description="Low complexity" evidence="1">
    <location>
        <begin position="1397"/>
        <end position="1410"/>
    </location>
</feature>
<dbReference type="InterPro" id="IPR052466">
    <property type="entry name" value="DNA_MethProtect_Complex"/>
</dbReference>
<dbReference type="GeneTree" id="ENSGT00440000037417"/>
<feature type="region of interest" description="Disordered" evidence="1">
    <location>
        <begin position="1187"/>
        <end position="1211"/>
    </location>
</feature>
<feature type="compositionally biased region" description="Basic and acidic residues" evidence="1">
    <location>
        <begin position="1005"/>
        <end position="1015"/>
    </location>
</feature>
<dbReference type="Ensembl" id="ENSBTAT00000068549.3">
    <property type="protein sequence ID" value="ENSBTAP00000061064.2"/>
    <property type="gene ID" value="ENSBTAG00000014399.7"/>
</dbReference>
<evidence type="ECO:0000259" key="2">
    <source>
        <dbReference type="Pfam" id="PF13926"/>
    </source>
</evidence>
<feature type="compositionally biased region" description="Polar residues" evidence="1">
    <location>
        <begin position="1187"/>
        <end position="1202"/>
    </location>
</feature>
<feature type="compositionally biased region" description="Polar residues" evidence="1">
    <location>
        <begin position="1130"/>
        <end position="1141"/>
    </location>
</feature>
<feature type="region of interest" description="Disordered" evidence="1">
    <location>
        <begin position="1329"/>
        <end position="1420"/>
    </location>
</feature>
<sequence length="1623" mass="177570">MNFLSAVESRTAQAASSGTTLLPQFRAPSWQTGMHSSAPTELFVTGPLPTTGTLPSPALPAYQHPTTFSNRNFATTSPLVLQDSTFNTTSNGILSSHDPLLQIKTSQGTVPTALTFERLGSSAISNSIPPQSSTYRSAQESAPHLLQPQFSLLPSALGGAQQTPQAYGSTLFTSSTASIERALLRECSVIKHHQRPSGTQSIQAQLTGSQHSLHSYLSNASGVNFQETSRQSSLSCSPIGESTQVYRSSKVEKLPSLYKTLTFSGSSQTITSENSTLNYSSNQQEVLSSVTNENYPAPTRDPSSDSQSQSYASGHSQGLSPVSQTQVSFSSQSQVLSVVSPSESYASGQSLTLTAPSLSYSSASRAQNVPDASPTQNFISMHSSQNAQTQGSSSPQSQKFLPAVQSSSFATSTHCQTLQNNLPSPDPKSYAERKLDSSVYTSSKQEEDFPMQELQVLQPQVSLESSTSRLSDGEMNVPESAYKVSKADDRYSQSITRSNSCLEDQVVGIALQGSKKEENIVGSMTQLNQQIGQVNSSATLDIKKTTNLMQTPQIRLNTKDLNQQHSLIQKVHEAKVQEQHDQIINASSQIQIPNNALGHGHQASLPNTQVLLDSACDLQILQQSILQASLGQIKTSLQVQRVQSPQQIVHPFLQMDGHIIRSNGEHSQQQLHPQNSEIMKMDLSDSSKPLQQHLTTKGHFSETTQHDSKNHFVSLGSICFPEAMLLSDERNILSNVDDILAATAAACGVTPSDFSKSTSNETIPAVEDGDSKSHFQQSLDVGHVTSDFNSIAVTVGTPPNINDISLNGNQVTVNLSPVPTLQSKMTLDQQHVEVPGQNKASKVTSPVVGPGHEVQEQSSGPFKKQSATSHEPEEDSEVAVDSTLNNNRNQEFVSSSRSISGESATSESEFALGGDDSGVSVNSSRNTLAVLAMAQPGETVSVKIEEENQDLMHFNLQKKKTKGKGHTKEEDNSHQKQLKRPAQGKRQNPRGTDIYLPYTPPSSESCHDGYQHQEKMRQKIKEVEEKQPEVKTGFIASFLDFLKSGPKQQFSTLAVRMPNRTRRPGTQTVRTFCPPPLPKTAAATPTPLVSEAGANSPSEKLDNELKNLEHLSSLSSDEDDPGVCSHDIYKSSSTTLNTSDATSDKKKKTVSEATQVATASTTAIAPGTAAPSSTAVGAVKQETLYSTPSAVKTPENINSSEPPKSIELDSLPSDQFAKGQDTVAIEGFTDEEDPESGGEGQYRERDEFVVKIEDIETFKEALKTGKEPPAIWKVQKALLQKFVPEIRDGQREFAATNSYLGYFGDAKSKYKRIYVKFIENTNKKEYVRVCSKKPRNKPSQTIRTVQAKPSNSSKTSDPPTPKTATTKAPSMKPKVKQLKVKAEPPPKKRKKWKEEFSSSQSDSSPEIHSSSSDDEEFNPPAPFVTRFLNTRAMKETFKSYMELLVSIALDPDTMQALEKSNDELLLPHMKKIDSMLNDNRKRLLLNLHLDQSFKNALESFPELTIITRDSKAKSGGSAMSKIKMNGKAYNKKTLRTSKTTTKSAQEFAVDPEKIQLYSLYHSLHHYKYHVYLICKDEISSVQKKNEDLGQEEIVQLCMKNVEWVEDLFEKFGELLNHVQQKCS</sequence>
<protein>
    <submittedName>
        <fullName evidence="3">Glutamine and serine rich 1</fullName>
    </submittedName>
</protein>
<feature type="compositionally biased region" description="Low complexity" evidence="1">
    <location>
        <begin position="1079"/>
        <end position="1088"/>
    </location>
</feature>
<dbReference type="VGNC" id="VGNC:33604">
    <property type="gene designation" value="QSER1"/>
</dbReference>
<keyword evidence="4" id="KW-1185">Reference proteome</keyword>
<feature type="compositionally biased region" description="Polar residues" evidence="1">
    <location>
        <begin position="882"/>
        <end position="908"/>
    </location>
</feature>
<feature type="region of interest" description="Disordered" evidence="1">
    <location>
        <begin position="1113"/>
        <end position="1149"/>
    </location>
</feature>
<feature type="compositionally biased region" description="Polar residues" evidence="1">
    <location>
        <begin position="856"/>
        <end position="869"/>
    </location>
</feature>
<proteinExistence type="predicted"/>
<dbReference type="OrthoDB" id="8447576at2759"/>
<evidence type="ECO:0000313" key="4">
    <source>
        <dbReference type="Proteomes" id="UP000009136"/>
    </source>
</evidence>
<feature type="compositionally biased region" description="Low complexity" evidence="1">
    <location>
        <begin position="304"/>
        <end position="325"/>
    </location>
</feature>
<dbReference type="PANTHER" id="PTHR14709">
    <property type="entry name" value="GLUTAMINE AND SERINE-RICH PROTEIN 1-RELATED"/>
    <property type="match status" value="1"/>
</dbReference>
<dbReference type="Pfam" id="PF13926">
    <property type="entry name" value="DUF4211"/>
    <property type="match status" value="1"/>
</dbReference>
<dbReference type="InterPro" id="IPR025451">
    <property type="entry name" value="DUF4211"/>
</dbReference>
<dbReference type="VEuPathDB" id="HostDB:ENSBTAG00000014399"/>
<reference evidence="3" key="3">
    <citation type="submission" date="2025-09" db="UniProtKB">
        <authorList>
            <consortium name="Ensembl"/>
        </authorList>
    </citation>
    <scope>IDENTIFICATION</scope>
    <source>
        <strain evidence="3">Hereford</strain>
    </source>
</reference>
<name>A0A3Q1MYE3_BOVIN</name>
<feature type="region of interest" description="Disordered" evidence="1">
    <location>
        <begin position="831"/>
        <end position="919"/>
    </location>
</feature>
<feature type="compositionally biased region" description="Basic residues" evidence="1">
    <location>
        <begin position="956"/>
        <end position="965"/>
    </location>
</feature>
<feature type="region of interest" description="Disordered" evidence="1">
    <location>
        <begin position="412"/>
        <end position="446"/>
    </location>
</feature>
<feature type="compositionally biased region" description="Polar residues" evidence="1">
    <location>
        <begin position="412"/>
        <end position="423"/>
    </location>
</feature>
<feature type="region of interest" description="Disordered" evidence="1">
    <location>
        <begin position="292"/>
        <end position="325"/>
    </location>
</feature>
<feature type="domain" description="DUF4211" evidence="2">
    <location>
        <begin position="1411"/>
        <end position="1534"/>
    </location>
</feature>
<feature type="region of interest" description="Disordered" evidence="1">
    <location>
        <begin position="1061"/>
        <end position="1100"/>
    </location>
</feature>
<dbReference type="PANTHER" id="PTHR14709:SF2">
    <property type="entry name" value="GLUTAMINE AND SERINE-RICH PROTEIN 1"/>
    <property type="match status" value="1"/>
</dbReference>
<feature type="region of interest" description="Disordered" evidence="1">
    <location>
        <begin position="752"/>
        <end position="773"/>
    </location>
</feature>
<reference evidence="3" key="2">
    <citation type="submission" date="2025-08" db="UniProtKB">
        <authorList>
            <consortium name="Ensembl"/>
        </authorList>
    </citation>
    <scope>IDENTIFICATION</scope>
    <source>
        <strain evidence="3">Hereford</strain>
    </source>
</reference>
<feature type="compositionally biased region" description="Basic and acidic residues" evidence="1">
    <location>
        <begin position="1380"/>
        <end position="1396"/>
    </location>
</feature>
<feature type="region of interest" description="Disordered" evidence="1">
    <location>
        <begin position="956"/>
        <end position="1015"/>
    </location>
</feature>
<reference evidence="3" key="1">
    <citation type="submission" date="2018-03" db="EMBL/GenBank/DDBJ databases">
        <title>ARS-UCD1.2.</title>
        <authorList>
            <person name="Rosen B.D."/>
            <person name="Bickhart D.M."/>
            <person name="Koren S."/>
            <person name="Schnabel R.D."/>
            <person name="Hall R."/>
            <person name="Zimin A."/>
            <person name="Dreischer C."/>
            <person name="Schultheiss S."/>
            <person name="Schroeder S.G."/>
            <person name="Elsik C.G."/>
            <person name="Couldrey C."/>
            <person name="Liu G.E."/>
            <person name="Van Tassell C.P."/>
            <person name="Phillippy A.M."/>
            <person name="Smith T.P.L."/>
            <person name="Medrano J.F."/>
        </authorList>
    </citation>
    <scope>NUCLEOTIDE SEQUENCE [LARGE SCALE GENOMIC DNA]</scope>
    <source>
        <strain evidence="3">Hereford</strain>
    </source>
</reference>